<dbReference type="Proteomes" id="UP001237780">
    <property type="component" value="Unassembled WGS sequence"/>
</dbReference>
<keyword evidence="1" id="KW-0378">Hydrolase</keyword>
<dbReference type="CDD" id="cd00431">
    <property type="entry name" value="cysteine_hydrolases"/>
    <property type="match status" value="1"/>
</dbReference>
<dbReference type="Pfam" id="PF00857">
    <property type="entry name" value="Isochorismatase"/>
    <property type="match status" value="1"/>
</dbReference>
<feature type="domain" description="Isochorismatase-like" evidence="2">
    <location>
        <begin position="2"/>
        <end position="162"/>
    </location>
</feature>
<dbReference type="PANTHER" id="PTHR43540">
    <property type="entry name" value="PEROXYUREIDOACRYLATE/UREIDOACRYLATE AMIDOHYDROLASE-RELATED"/>
    <property type="match status" value="1"/>
</dbReference>
<dbReference type="Gene3D" id="3.40.50.850">
    <property type="entry name" value="Isochorismatase-like"/>
    <property type="match status" value="1"/>
</dbReference>
<evidence type="ECO:0000313" key="4">
    <source>
        <dbReference type="Proteomes" id="UP001237780"/>
    </source>
</evidence>
<reference evidence="3 4" key="1">
    <citation type="submission" date="2023-07" db="EMBL/GenBank/DDBJ databases">
        <title>Comparative genomics of wheat-associated soil bacteria to identify genetic determinants of phenazine resistance.</title>
        <authorList>
            <person name="Mouncey N."/>
        </authorList>
    </citation>
    <scope>NUCLEOTIDE SEQUENCE [LARGE SCALE GENOMIC DNA]</scope>
    <source>
        <strain evidence="3 4">W4I11</strain>
    </source>
</reference>
<dbReference type="SUPFAM" id="SSF52499">
    <property type="entry name" value="Isochorismatase-like hydrolases"/>
    <property type="match status" value="1"/>
</dbReference>
<dbReference type="PANTHER" id="PTHR43540:SF6">
    <property type="entry name" value="ISOCHORISMATASE-LIKE DOMAIN-CONTAINING PROTEIN"/>
    <property type="match status" value="1"/>
</dbReference>
<comment type="caution">
    <text evidence="3">The sequence shown here is derived from an EMBL/GenBank/DDBJ whole genome shotgun (WGS) entry which is preliminary data.</text>
</comment>
<proteinExistence type="predicted"/>
<evidence type="ECO:0000259" key="2">
    <source>
        <dbReference type="Pfam" id="PF00857"/>
    </source>
</evidence>
<protein>
    <submittedName>
        <fullName evidence="3">Nicotinamidase-related amidase</fullName>
    </submittedName>
</protein>
<name>A0ABU0S6V4_9HYPH</name>
<dbReference type="EMBL" id="JAUSZT010000003">
    <property type="protein sequence ID" value="MDQ0996493.1"/>
    <property type="molecule type" value="Genomic_DNA"/>
</dbReference>
<accession>A0ABU0S6V4</accession>
<gene>
    <name evidence="3" type="ORF">QFZ34_001675</name>
</gene>
<dbReference type="InterPro" id="IPR000868">
    <property type="entry name" value="Isochorismatase-like_dom"/>
</dbReference>
<sequence>MHLCVDMQCLFTGSSPWAMPWFERVLPNVCLLVEKRPTHTVFTRFIPPLSPENSGGAWARYYNKWRCMTLDQLPPEDVNLVAELESFVPPARVVDKSVYSPWHFTQLQQTLRMANVDTLLISGGETDVCVLATVLGGVDLGYRVILVSDAVCSSSDQAHDAMQGFYAGRLSLQVETAETQVILSNW</sequence>
<organism evidence="3 4">
    <name type="scientific">Phyllobacterium ifriqiyense</name>
    <dbReference type="NCBI Taxonomy" id="314238"/>
    <lineage>
        <taxon>Bacteria</taxon>
        <taxon>Pseudomonadati</taxon>
        <taxon>Pseudomonadota</taxon>
        <taxon>Alphaproteobacteria</taxon>
        <taxon>Hyphomicrobiales</taxon>
        <taxon>Phyllobacteriaceae</taxon>
        <taxon>Phyllobacterium</taxon>
    </lineage>
</organism>
<dbReference type="InterPro" id="IPR050272">
    <property type="entry name" value="Isochorismatase-like_hydrls"/>
</dbReference>
<evidence type="ECO:0000256" key="1">
    <source>
        <dbReference type="ARBA" id="ARBA00022801"/>
    </source>
</evidence>
<keyword evidence="4" id="KW-1185">Reference proteome</keyword>
<evidence type="ECO:0000313" key="3">
    <source>
        <dbReference type="EMBL" id="MDQ0996493.1"/>
    </source>
</evidence>
<dbReference type="InterPro" id="IPR036380">
    <property type="entry name" value="Isochorismatase-like_sf"/>
</dbReference>